<comment type="similarity">
    <text evidence="7">Belongs to the YfgM family.</text>
</comment>
<dbReference type="OrthoDB" id="8521102at2"/>
<dbReference type="EMBL" id="LR134313">
    <property type="protein sequence ID" value="VEF02070.1"/>
    <property type="molecule type" value="Genomic_DNA"/>
</dbReference>
<keyword evidence="12" id="KW-1185">Reference proteome</keyword>
<evidence type="ECO:0000313" key="12">
    <source>
        <dbReference type="Proteomes" id="UP000279284"/>
    </source>
</evidence>
<evidence type="ECO:0000256" key="4">
    <source>
        <dbReference type="ARBA" id="ARBA00022989"/>
    </source>
</evidence>
<proteinExistence type="inferred from homology"/>
<dbReference type="STRING" id="493.BWD07_03290"/>
<feature type="domain" description="Ancillary SecYEG translocon subunit/Cell division coordinator CpoB TPR" evidence="10">
    <location>
        <begin position="15"/>
        <end position="208"/>
    </location>
</feature>
<evidence type="ECO:0000256" key="6">
    <source>
        <dbReference type="ARBA" id="ARBA00023186"/>
    </source>
</evidence>
<dbReference type="PANTHER" id="PTHR38035">
    <property type="entry name" value="UPF0070 PROTEIN YFGM"/>
    <property type="match status" value="1"/>
</dbReference>
<dbReference type="InterPro" id="IPR011990">
    <property type="entry name" value="TPR-like_helical_dom_sf"/>
</dbReference>
<dbReference type="Pfam" id="PF09976">
    <property type="entry name" value="TPR_21"/>
    <property type="match status" value="1"/>
</dbReference>
<evidence type="ECO:0000313" key="11">
    <source>
        <dbReference type="EMBL" id="VEF02070.1"/>
    </source>
</evidence>
<keyword evidence="2" id="KW-1003">Cell membrane</keyword>
<reference evidence="11 12" key="1">
    <citation type="submission" date="2018-12" db="EMBL/GenBank/DDBJ databases">
        <authorList>
            <consortium name="Pathogen Informatics"/>
        </authorList>
    </citation>
    <scope>NUCLEOTIDE SEQUENCE [LARGE SCALE GENOMIC DNA]</scope>
    <source>
        <strain evidence="11 12">NCTC10296</strain>
    </source>
</reference>
<evidence type="ECO:0000256" key="3">
    <source>
        <dbReference type="ARBA" id="ARBA00022692"/>
    </source>
</evidence>
<accession>A0A1X3CZ22</accession>
<evidence type="ECO:0000256" key="7">
    <source>
        <dbReference type="ARBA" id="ARBA00024197"/>
    </source>
</evidence>
<keyword evidence="3 9" id="KW-0812">Transmembrane</keyword>
<dbReference type="InterPro" id="IPR026039">
    <property type="entry name" value="YfgM"/>
</dbReference>
<dbReference type="Gene3D" id="1.25.40.10">
    <property type="entry name" value="Tetratricopeptide repeat domain"/>
    <property type="match status" value="1"/>
</dbReference>
<name>A0A1X3CZ22_9NEIS</name>
<gene>
    <name evidence="11" type="ORF">NCTC10296_01603</name>
</gene>
<dbReference type="PIRSF" id="PIRSF006170">
    <property type="entry name" value="YfgM"/>
    <property type="match status" value="1"/>
</dbReference>
<evidence type="ECO:0000256" key="5">
    <source>
        <dbReference type="ARBA" id="ARBA00023136"/>
    </source>
</evidence>
<protein>
    <recommendedName>
        <fullName evidence="8">Ancillary SecYEG translocon subunit</fullName>
    </recommendedName>
</protein>
<dbReference type="KEGG" id="nci:NCTC10296_01603"/>
<keyword evidence="6" id="KW-0143">Chaperone</keyword>
<organism evidence="11 12">
    <name type="scientific">Neisseria canis</name>
    <dbReference type="NCBI Taxonomy" id="493"/>
    <lineage>
        <taxon>Bacteria</taxon>
        <taxon>Pseudomonadati</taxon>
        <taxon>Pseudomonadota</taxon>
        <taxon>Betaproteobacteria</taxon>
        <taxon>Neisseriales</taxon>
        <taxon>Neisseriaceae</taxon>
        <taxon>Neisseria</taxon>
    </lineage>
</organism>
<dbReference type="Proteomes" id="UP000279284">
    <property type="component" value="Chromosome"/>
</dbReference>
<evidence type="ECO:0000256" key="2">
    <source>
        <dbReference type="ARBA" id="ARBA00022475"/>
    </source>
</evidence>
<dbReference type="SUPFAM" id="SSF48452">
    <property type="entry name" value="TPR-like"/>
    <property type="match status" value="1"/>
</dbReference>
<dbReference type="GO" id="GO:0044877">
    <property type="term" value="F:protein-containing complex binding"/>
    <property type="evidence" value="ECO:0007669"/>
    <property type="project" value="InterPro"/>
</dbReference>
<dbReference type="PANTHER" id="PTHR38035:SF1">
    <property type="entry name" value="ANCILLARY SECYEG TRANSLOCON SUBUNIT"/>
    <property type="match status" value="1"/>
</dbReference>
<feature type="transmembrane region" description="Helical" evidence="9">
    <location>
        <begin position="21"/>
        <end position="42"/>
    </location>
</feature>
<sequence>MAAHLEEQQELENFKHFWKGWGRWIFALLVVCSLAYLGLVLYKSYQAGKNEEAAEILSQMASKAETSKDPKVLHVDLLNLQQNYPKTIAAAQATFMAAAAEFDKGNYDAATKHLNWVLNNQKASLVQALAAQRLATVQLQQQKFDEALATLNTPVDEAFQPILLEVKGDVLAAQGKNKEAVAAYEDAFNKLPKEAAERELLQLKLDQLK</sequence>
<evidence type="ECO:0000256" key="1">
    <source>
        <dbReference type="ARBA" id="ARBA00004401"/>
    </source>
</evidence>
<dbReference type="RefSeq" id="WP_085415940.1">
    <property type="nucleotide sequence ID" value="NZ_CAUJPY010000003.1"/>
</dbReference>
<dbReference type="AlphaFoldDB" id="A0A1X3CZ22"/>
<evidence type="ECO:0000256" key="8">
    <source>
        <dbReference type="ARBA" id="ARBA00024235"/>
    </source>
</evidence>
<comment type="subcellular location">
    <subcellularLocation>
        <location evidence="1">Cell membrane</location>
        <topology evidence="1">Single-pass type II membrane protein</topology>
    </subcellularLocation>
</comment>
<dbReference type="GO" id="GO:0005886">
    <property type="term" value="C:plasma membrane"/>
    <property type="evidence" value="ECO:0007669"/>
    <property type="project" value="UniProtKB-SubCell"/>
</dbReference>
<evidence type="ECO:0000256" key="9">
    <source>
        <dbReference type="SAM" id="Phobius"/>
    </source>
</evidence>
<keyword evidence="4 9" id="KW-1133">Transmembrane helix</keyword>
<dbReference type="InterPro" id="IPR018704">
    <property type="entry name" value="SecYEG/CpoB_TPR"/>
</dbReference>
<evidence type="ECO:0000259" key="10">
    <source>
        <dbReference type="Pfam" id="PF09976"/>
    </source>
</evidence>
<keyword evidence="5 9" id="KW-0472">Membrane</keyword>